<dbReference type="PANTHER" id="PTHR43308">
    <property type="entry name" value="OUTER MEMBRANE PROTEIN ALPHA-RELATED"/>
    <property type="match status" value="1"/>
</dbReference>
<accession>A0A8J6J354</accession>
<dbReference type="PROSITE" id="PS51272">
    <property type="entry name" value="SLH"/>
    <property type="match status" value="2"/>
</dbReference>
<reference evidence="4" key="1">
    <citation type="submission" date="2020-08" db="EMBL/GenBank/DDBJ databases">
        <title>Genome public.</title>
        <authorList>
            <person name="Liu C."/>
            <person name="Sun Q."/>
        </authorList>
    </citation>
    <scope>NUCLEOTIDE SEQUENCE</scope>
    <source>
        <strain evidence="4">BX5</strain>
    </source>
</reference>
<feature type="signal peptide" evidence="2">
    <location>
        <begin position="1"/>
        <end position="24"/>
    </location>
</feature>
<evidence type="ECO:0000259" key="3">
    <source>
        <dbReference type="PROSITE" id="PS51272"/>
    </source>
</evidence>
<keyword evidence="2" id="KW-0732">Signal</keyword>
<proteinExistence type="predicted"/>
<dbReference type="PANTHER" id="PTHR43308:SF1">
    <property type="entry name" value="OUTER MEMBRANE PROTEIN ALPHA"/>
    <property type="match status" value="1"/>
</dbReference>
<evidence type="ECO:0000256" key="2">
    <source>
        <dbReference type="SAM" id="SignalP"/>
    </source>
</evidence>
<protein>
    <submittedName>
        <fullName evidence="4">S-layer homology domain-containing protein</fullName>
    </submittedName>
</protein>
<comment type="caution">
    <text evidence="4">The sequence shown here is derived from an EMBL/GenBank/DDBJ whole genome shotgun (WGS) entry which is preliminary data.</text>
</comment>
<evidence type="ECO:0000313" key="5">
    <source>
        <dbReference type="Proteomes" id="UP000602260"/>
    </source>
</evidence>
<dbReference type="InterPro" id="IPR001119">
    <property type="entry name" value="SLH_dom"/>
</dbReference>
<organism evidence="4 5">
    <name type="scientific">Flintibacter faecis</name>
    <dbReference type="NCBI Taxonomy" id="2763047"/>
    <lineage>
        <taxon>Bacteria</taxon>
        <taxon>Bacillati</taxon>
        <taxon>Bacillota</taxon>
        <taxon>Clostridia</taxon>
        <taxon>Eubacteriales</taxon>
        <taxon>Flintibacter</taxon>
    </lineage>
</organism>
<dbReference type="Pfam" id="PF00395">
    <property type="entry name" value="SLH"/>
    <property type="match status" value="2"/>
</dbReference>
<gene>
    <name evidence="4" type="ORF">H8S55_01860</name>
</gene>
<keyword evidence="1" id="KW-0677">Repeat</keyword>
<dbReference type="Proteomes" id="UP000602260">
    <property type="component" value="Unassembled WGS sequence"/>
</dbReference>
<sequence length="191" mass="19876">MKRIFQKGASALLALALAVSPALAASSFPDVAENAAYAQAVDYVSQAGIMVGDDKGNFAPEKTVTRAEMATILCNVLEENQGLTTDGSVFTDVPAQHWANRYVVKAAELGLVSGYGNGKFGPSDKVTYEQAITMVVQAAGGGGEATELGGYPDGFVKLAQSFGLLEGISSGKGQAFSRAEVAMLIYNLQNN</sequence>
<dbReference type="EMBL" id="JACOPN010000001">
    <property type="protein sequence ID" value="MBC5716082.1"/>
    <property type="molecule type" value="Genomic_DNA"/>
</dbReference>
<name>A0A8J6J354_9FIRM</name>
<dbReference type="RefSeq" id="WP_186877562.1">
    <property type="nucleotide sequence ID" value="NZ_JACOPN010000001.1"/>
</dbReference>
<feature type="domain" description="SLH" evidence="3">
    <location>
        <begin position="24"/>
        <end position="85"/>
    </location>
</feature>
<dbReference type="InterPro" id="IPR051465">
    <property type="entry name" value="Cell_Envelope_Struct_Comp"/>
</dbReference>
<feature type="domain" description="SLH" evidence="3">
    <location>
        <begin position="86"/>
        <end position="149"/>
    </location>
</feature>
<keyword evidence="5" id="KW-1185">Reference proteome</keyword>
<feature type="chain" id="PRO_5035291812" evidence="2">
    <location>
        <begin position="25"/>
        <end position="191"/>
    </location>
</feature>
<evidence type="ECO:0000256" key="1">
    <source>
        <dbReference type="ARBA" id="ARBA00022737"/>
    </source>
</evidence>
<evidence type="ECO:0000313" key="4">
    <source>
        <dbReference type="EMBL" id="MBC5716082.1"/>
    </source>
</evidence>
<dbReference type="AlphaFoldDB" id="A0A8J6J354"/>